<name>A0ABP8A283_9SPHI</name>
<feature type="transmembrane region" description="Helical" evidence="1">
    <location>
        <begin position="51"/>
        <end position="73"/>
    </location>
</feature>
<organism evidence="2 3">
    <name type="scientific">Sphingobacterium ginsenosidimutans</name>
    <dbReference type="NCBI Taxonomy" id="687845"/>
    <lineage>
        <taxon>Bacteria</taxon>
        <taxon>Pseudomonadati</taxon>
        <taxon>Bacteroidota</taxon>
        <taxon>Sphingobacteriia</taxon>
        <taxon>Sphingobacteriales</taxon>
        <taxon>Sphingobacteriaceae</taxon>
        <taxon>Sphingobacterium</taxon>
    </lineage>
</organism>
<evidence type="ECO:0008006" key="4">
    <source>
        <dbReference type="Google" id="ProtNLM"/>
    </source>
</evidence>
<accession>A0ABP8A283</accession>
<reference evidence="3" key="1">
    <citation type="journal article" date="2019" name="Int. J. Syst. Evol. Microbiol.">
        <title>The Global Catalogue of Microorganisms (GCM) 10K type strain sequencing project: providing services to taxonomists for standard genome sequencing and annotation.</title>
        <authorList>
            <consortium name="The Broad Institute Genomics Platform"/>
            <consortium name="The Broad Institute Genome Sequencing Center for Infectious Disease"/>
            <person name="Wu L."/>
            <person name="Ma J."/>
        </authorList>
    </citation>
    <scope>NUCLEOTIDE SEQUENCE [LARGE SCALE GENOMIC DNA]</scope>
    <source>
        <strain evidence="3">JCM 16722</strain>
    </source>
</reference>
<evidence type="ECO:0000256" key="1">
    <source>
        <dbReference type="SAM" id="Phobius"/>
    </source>
</evidence>
<feature type="transmembrane region" description="Helical" evidence="1">
    <location>
        <begin position="80"/>
        <end position="100"/>
    </location>
</feature>
<keyword evidence="1" id="KW-0472">Membrane</keyword>
<feature type="transmembrane region" description="Helical" evidence="1">
    <location>
        <begin position="112"/>
        <end position="130"/>
    </location>
</feature>
<keyword evidence="3" id="KW-1185">Reference proteome</keyword>
<feature type="transmembrane region" description="Helical" evidence="1">
    <location>
        <begin position="26"/>
        <end position="45"/>
    </location>
</feature>
<gene>
    <name evidence="2" type="ORF">GCM10022218_22280</name>
</gene>
<evidence type="ECO:0000313" key="3">
    <source>
        <dbReference type="Proteomes" id="UP001500167"/>
    </source>
</evidence>
<proteinExistence type="predicted"/>
<dbReference type="PANTHER" id="PTHR37309:SF1">
    <property type="entry name" value="SLR0284 PROTEIN"/>
    <property type="match status" value="1"/>
</dbReference>
<dbReference type="PANTHER" id="PTHR37309">
    <property type="entry name" value="SLR0284 PROTEIN"/>
    <property type="match status" value="1"/>
</dbReference>
<protein>
    <recommendedName>
        <fullName evidence="4">Phage holin family protein</fullName>
    </recommendedName>
</protein>
<sequence>MASRLHDSFYIITLFTVYKLAHIMKFIISLLLTGVIVAIACWIIPGAKVAGFGWAIVTGLVIGFVNATVGSILRLFTFPLNWLTLGLVSFIITVLMVLLSDSLLGDKFNVDGFWTAALFAIVVAILEMIIGSTSKD</sequence>
<keyword evidence="1" id="KW-0812">Transmembrane</keyword>
<dbReference type="Pfam" id="PF04020">
    <property type="entry name" value="Phage_holin_4_2"/>
    <property type="match status" value="1"/>
</dbReference>
<dbReference type="Proteomes" id="UP001500167">
    <property type="component" value="Unassembled WGS sequence"/>
</dbReference>
<dbReference type="EMBL" id="BAAAZK010000006">
    <property type="protein sequence ID" value="GAA4175852.1"/>
    <property type="molecule type" value="Genomic_DNA"/>
</dbReference>
<comment type="caution">
    <text evidence="2">The sequence shown here is derived from an EMBL/GenBank/DDBJ whole genome shotgun (WGS) entry which is preliminary data.</text>
</comment>
<keyword evidence="1" id="KW-1133">Transmembrane helix</keyword>
<evidence type="ECO:0000313" key="2">
    <source>
        <dbReference type="EMBL" id="GAA4175852.1"/>
    </source>
</evidence>
<dbReference type="InterPro" id="IPR007165">
    <property type="entry name" value="Phage_holin_4_2"/>
</dbReference>